<comment type="caution">
    <text evidence="7">The sequence shown here is derived from an EMBL/GenBank/DDBJ whole genome shotgun (WGS) entry which is preliminary data.</text>
</comment>
<evidence type="ECO:0000256" key="4">
    <source>
        <dbReference type="ARBA" id="ARBA00023136"/>
    </source>
</evidence>
<dbReference type="Pfam" id="PF03168">
    <property type="entry name" value="LEA_2"/>
    <property type="match status" value="1"/>
</dbReference>
<proteinExistence type="predicted"/>
<evidence type="ECO:0000256" key="2">
    <source>
        <dbReference type="ARBA" id="ARBA00022692"/>
    </source>
</evidence>
<reference evidence="7 8" key="1">
    <citation type="submission" date="2022-03" db="EMBL/GenBank/DDBJ databases">
        <authorList>
            <person name="Macdonald S."/>
            <person name="Ahmed S."/>
            <person name="Newling K."/>
        </authorList>
    </citation>
    <scope>NUCLEOTIDE SEQUENCE [LARGE SCALE GENOMIC DNA]</scope>
</reference>
<comment type="subcellular location">
    <subcellularLocation>
        <location evidence="1">Membrane</location>
        <topology evidence="1">Single-pass membrane protein</topology>
    </subcellularLocation>
</comment>
<dbReference type="GO" id="GO:0016020">
    <property type="term" value="C:membrane"/>
    <property type="evidence" value="ECO:0007669"/>
    <property type="project" value="UniProtKB-SubCell"/>
</dbReference>
<evidence type="ECO:0000259" key="6">
    <source>
        <dbReference type="Pfam" id="PF03168"/>
    </source>
</evidence>
<keyword evidence="3 5" id="KW-1133">Transmembrane helix</keyword>
<name>A0ABC8KHB2_ERUVS</name>
<sequence>MDIDQDTDRGGRSCCSCCLSFIFTAGLTSLFLWLSLRPDKPKCSIEYFYVPALNKTLDAHSRLNTTLNFMVRLANPNRDQGIYYDDVHLSFSNTNSSVANYTVPRFYQGHKKKAKKWGRTLPMNNQTVSRAVLSNGSAVFRMDLKTQVRFKILFWKTKRYGIEVGADVEVNGDGVKAHKKGIKMKKSDSSARLRSYYPICVLMNLLVFFAIR</sequence>
<protein>
    <recommendedName>
        <fullName evidence="6">Late embryogenesis abundant protein LEA-2 subgroup domain-containing protein</fullName>
    </recommendedName>
</protein>
<evidence type="ECO:0000256" key="5">
    <source>
        <dbReference type="SAM" id="Phobius"/>
    </source>
</evidence>
<keyword evidence="4 5" id="KW-0472">Membrane</keyword>
<gene>
    <name evidence="7" type="ORF">ERUC_LOCUS21295</name>
</gene>
<evidence type="ECO:0000256" key="1">
    <source>
        <dbReference type="ARBA" id="ARBA00004167"/>
    </source>
</evidence>
<dbReference type="InterPro" id="IPR004864">
    <property type="entry name" value="LEA_2"/>
</dbReference>
<dbReference type="AlphaFoldDB" id="A0ABC8KHB2"/>
<evidence type="ECO:0000313" key="8">
    <source>
        <dbReference type="Proteomes" id="UP001642260"/>
    </source>
</evidence>
<keyword evidence="8" id="KW-1185">Reference proteome</keyword>
<keyword evidence="2 5" id="KW-0812">Transmembrane</keyword>
<evidence type="ECO:0000256" key="3">
    <source>
        <dbReference type="ARBA" id="ARBA00022989"/>
    </source>
</evidence>
<accession>A0ABC8KHB2</accession>
<dbReference type="Proteomes" id="UP001642260">
    <property type="component" value="Unassembled WGS sequence"/>
</dbReference>
<feature type="domain" description="Late embryogenesis abundant protein LEA-2 subgroup" evidence="6">
    <location>
        <begin position="71"/>
        <end position="163"/>
    </location>
</feature>
<organism evidence="7 8">
    <name type="scientific">Eruca vesicaria subsp. sativa</name>
    <name type="common">Garden rocket</name>
    <name type="synonym">Eruca sativa</name>
    <dbReference type="NCBI Taxonomy" id="29727"/>
    <lineage>
        <taxon>Eukaryota</taxon>
        <taxon>Viridiplantae</taxon>
        <taxon>Streptophyta</taxon>
        <taxon>Embryophyta</taxon>
        <taxon>Tracheophyta</taxon>
        <taxon>Spermatophyta</taxon>
        <taxon>Magnoliopsida</taxon>
        <taxon>eudicotyledons</taxon>
        <taxon>Gunneridae</taxon>
        <taxon>Pentapetalae</taxon>
        <taxon>rosids</taxon>
        <taxon>malvids</taxon>
        <taxon>Brassicales</taxon>
        <taxon>Brassicaceae</taxon>
        <taxon>Brassiceae</taxon>
        <taxon>Eruca</taxon>
    </lineage>
</organism>
<dbReference type="EMBL" id="CAKOAT010208488">
    <property type="protein sequence ID" value="CAH8355540.1"/>
    <property type="molecule type" value="Genomic_DNA"/>
</dbReference>
<dbReference type="InterPro" id="IPR044839">
    <property type="entry name" value="NDR1-like"/>
</dbReference>
<dbReference type="PANTHER" id="PTHR31415:SF150">
    <property type="entry name" value="LATE EMBRYOGENESIS ABUNDANT PROTEIN LEA-2 SUBGROUP DOMAIN-CONTAINING PROTEIN"/>
    <property type="match status" value="1"/>
</dbReference>
<feature type="transmembrane region" description="Helical" evidence="5">
    <location>
        <begin position="19"/>
        <end position="36"/>
    </location>
</feature>
<evidence type="ECO:0000313" key="7">
    <source>
        <dbReference type="EMBL" id="CAH8355540.1"/>
    </source>
</evidence>
<dbReference type="PANTHER" id="PTHR31415">
    <property type="entry name" value="OS05G0367900 PROTEIN"/>
    <property type="match status" value="1"/>
</dbReference>